<dbReference type="SMART" id="SM00448">
    <property type="entry name" value="REC"/>
    <property type="match status" value="1"/>
</dbReference>
<evidence type="ECO:0000259" key="3">
    <source>
        <dbReference type="PROSITE" id="PS50110"/>
    </source>
</evidence>
<comment type="caution">
    <text evidence="4">The sequence shown here is derived from an EMBL/GenBank/DDBJ whole genome shotgun (WGS) entry which is preliminary data.</text>
</comment>
<sequence>MEYKALLIDDSKPVSYFNKVVLERSAKFSSIEVARNGLEAIEALDAGYLADIIFLDINMPVMNGWEFLEHYQQRANHNIPIILLLATMPRQAEQDKLATYPFVKGVKKKMLSPEMLEEVIDQMISV</sequence>
<dbReference type="InterPro" id="IPR001789">
    <property type="entry name" value="Sig_transdc_resp-reg_receiver"/>
</dbReference>
<dbReference type="SUPFAM" id="SSF52172">
    <property type="entry name" value="CheY-like"/>
    <property type="match status" value="1"/>
</dbReference>
<dbReference type="AlphaFoldDB" id="A0A0A2GTV8"/>
<dbReference type="OrthoDB" id="673128at2"/>
<dbReference type="PROSITE" id="PS50110">
    <property type="entry name" value="RESPONSE_REGULATORY"/>
    <property type="match status" value="1"/>
</dbReference>
<dbReference type="InterPro" id="IPR011006">
    <property type="entry name" value="CheY-like_superfamily"/>
</dbReference>
<dbReference type="Gene3D" id="3.40.50.2300">
    <property type="match status" value="1"/>
</dbReference>
<dbReference type="PATRIC" id="fig|1300343.5.peg.390"/>
<dbReference type="GO" id="GO:0000160">
    <property type="term" value="P:phosphorelay signal transduction system"/>
    <property type="evidence" value="ECO:0007669"/>
    <property type="project" value="InterPro"/>
</dbReference>
<dbReference type="PANTHER" id="PTHR44591">
    <property type="entry name" value="STRESS RESPONSE REGULATOR PROTEIN 1"/>
    <property type="match status" value="1"/>
</dbReference>
<gene>
    <name evidence="4" type="ORF">NV36_07590</name>
</gene>
<proteinExistence type="predicted"/>
<reference evidence="4 5" key="1">
    <citation type="submission" date="2014-10" db="EMBL/GenBank/DDBJ databases">
        <title>Draft genome sequence of the proteorhodopsin-containing marine bacterium Dokdonia donghaensis.</title>
        <authorList>
            <person name="Gomez-Consarnau L."/>
            <person name="Gonzalez J.M."/>
            <person name="Riedel T."/>
            <person name="Jaenicke S."/>
            <person name="Wagner-Doebler I."/>
            <person name="Fuhrman J.A."/>
        </authorList>
    </citation>
    <scope>NUCLEOTIDE SEQUENCE [LARGE SCALE GENOMIC DNA]</scope>
    <source>
        <strain evidence="4 5">DSW-1</strain>
    </source>
</reference>
<dbReference type="KEGG" id="ddo:I597_0387"/>
<evidence type="ECO:0000313" key="5">
    <source>
        <dbReference type="Proteomes" id="UP000030140"/>
    </source>
</evidence>
<evidence type="ECO:0000256" key="1">
    <source>
        <dbReference type="ARBA" id="ARBA00022553"/>
    </source>
</evidence>
<evidence type="ECO:0000313" key="4">
    <source>
        <dbReference type="EMBL" id="KGO06719.1"/>
    </source>
</evidence>
<evidence type="ECO:0000256" key="2">
    <source>
        <dbReference type="PROSITE-ProRule" id="PRU00169"/>
    </source>
</evidence>
<dbReference type="RefSeq" id="WP_035325883.1">
    <property type="nucleotide sequence ID" value="NZ_CP015125.1"/>
</dbReference>
<feature type="modified residue" description="4-aspartylphosphate" evidence="2">
    <location>
        <position position="56"/>
    </location>
</feature>
<dbReference type="InterPro" id="IPR050595">
    <property type="entry name" value="Bact_response_regulator"/>
</dbReference>
<feature type="domain" description="Response regulatory" evidence="3">
    <location>
        <begin position="4"/>
        <end position="124"/>
    </location>
</feature>
<name>A0A0A2GTV8_9FLAO</name>
<dbReference type="EMBL" id="JSAQ01000001">
    <property type="protein sequence ID" value="KGO06719.1"/>
    <property type="molecule type" value="Genomic_DNA"/>
</dbReference>
<dbReference type="PANTHER" id="PTHR44591:SF24">
    <property type="entry name" value="PROTEIN-GLUTAMATE METHYLESTERASE_PROTEIN-GLUTAMINE GLUTAMINASE 1"/>
    <property type="match status" value="1"/>
</dbReference>
<organism evidence="4 5">
    <name type="scientific">Dokdonia donghaensis DSW-1</name>
    <dbReference type="NCBI Taxonomy" id="1300343"/>
    <lineage>
        <taxon>Bacteria</taxon>
        <taxon>Pseudomonadati</taxon>
        <taxon>Bacteroidota</taxon>
        <taxon>Flavobacteriia</taxon>
        <taxon>Flavobacteriales</taxon>
        <taxon>Flavobacteriaceae</taxon>
        <taxon>Dokdonia</taxon>
    </lineage>
</organism>
<keyword evidence="1 2" id="KW-0597">Phosphoprotein</keyword>
<dbReference type="Pfam" id="PF00072">
    <property type="entry name" value="Response_reg"/>
    <property type="match status" value="1"/>
</dbReference>
<dbReference type="CDD" id="cd00156">
    <property type="entry name" value="REC"/>
    <property type="match status" value="1"/>
</dbReference>
<dbReference type="Proteomes" id="UP000030140">
    <property type="component" value="Unassembled WGS sequence"/>
</dbReference>
<protein>
    <recommendedName>
        <fullName evidence="3">Response regulatory domain-containing protein</fullName>
    </recommendedName>
</protein>
<keyword evidence="5" id="KW-1185">Reference proteome</keyword>
<accession>A0A0A2GTV8</accession>